<reference evidence="4" key="2">
    <citation type="submission" date="2015-01" db="EMBL/GenBank/DDBJ databases">
        <title>Evolutionary Origins and Diversification of the Mycorrhizal Mutualists.</title>
        <authorList>
            <consortium name="DOE Joint Genome Institute"/>
            <consortium name="Mycorrhizal Genomics Consortium"/>
            <person name="Kohler A."/>
            <person name="Kuo A."/>
            <person name="Nagy L.G."/>
            <person name="Floudas D."/>
            <person name="Copeland A."/>
            <person name="Barry K.W."/>
            <person name="Cichocki N."/>
            <person name="Veneault-Fourrey C."/>
            <person name="LaButti K."/>
            <person name="Lindquist E.A."/>
            <person name="Lipzen A."/>
            <person name="Lundell T."/>
            <person name="Morin E."/>
            <person name="Murat C."/>
            <person name="Riley R."/>
            <person name="Ohm R."/>
            <person name="Sun H."/>
            <person name="Tunlid A."/>
            <person name="Henrissat B."/>
            <person name="Grigoriev I.V."/>
            <person name="Hibbett D.S."/>
            <person name="Martin F."/>
        </authorList>
    </citation>
    <scope>NUCLEOTIDE SEQUENCE [LARGE SCALE GENOMIC DNA]</scope>
    <source>
        <strain evidence="4">Foug A</strain>
    </source>
</reference>
<protein>
    <recommendedName>
        <fullName evidence="2">RRM domain-containing protein</fullName>
    </recommendedName>
</protein>
<dbReference type="InterPro" id="IPR035979">
    <property type="entry name" value="RBD_domain_sf"/>
</dbReference>
<dbReference type="Proteomes" id="UP000053989">
    <property type="component" value="Unassembled WGS sequence"/>
</dbReference>
<gene>
    <name evidence="3" type="ORF">SCLCIDRAFT_439451</name>
</gene>
<organism evidence="3 4">
    <name type="scientific">Scleroderma citrinum Foug A</name>
    <dbReference type="NCBI Taxonomy" id="1036808"/>
    <lineage>
        <taxon>Eukaryota</taxon>
        <taxon>Fungi</taxon>
        <taxon>Dikarya</taxon>
        <taxon>Basidiomycota</taxon>
        <taxon>Agaricomycotina</taxon>
        <taxon>Agaricomycetes</taxon>
        <taxon>Agaricomycetidae</taxon>
        <taxon>Boletales</taxon>
        <taxon>Sclerodermatineae</taxon>
        <taxon>Sclerodermataceae</taxon>
        <taxon>Scleroderma</taxon>
    </lineage>
</organism>
<dbReference type="PROSITE" id="PS50102">
    <property type="entry name" value="RRM"/>
    <property type="match status" value="1"/>
</dbReference>
<keyword evidence="1" id="KW-0694">RNA-binding</keyword>
<dbReference type="Gene3D" id="3.30.70.330">
    <property type="match status" value="1"/>
</dbReference>
<dbReference type="OrthoDB" id="3240697at2759"/>
<sequence length="137" mass="15275">MNRTVYLGNIYPETTTEDLYNAIRGGVLQSMRYMQDKHIAFVTFVDPAAAFTFFQVSTAKTPVPSHRSSRWPCILVRPGTCTWRTLKTLSCSARRSSSGTLESMARSNSSISSRKMSCRNCAFVNFTSISNAIKAID</sequence>
<dbReference type="EMBL" id="KN822182">
    <property type="protein sequence ID" value="KIM53366.1"/>
    <property type="molecule type" value="Genomic_DNA"/>
</dbReference>
<proteinExistence type="predicted"/>
<dbReference type="GO" id="GO:0003723">
    <property type="term" value="F:RNA binding"/>
    <property type="evidence" value="ECO:0007669"/>
    <property type="project" value="UniProtKB-UniRule"/>
</dbReference>
<name>A0A0C3DB77_9AGAM</name>
<accession>A0A0C3DB77</accession>
<evidence type="ECO:0000313" key="3">
    <source>
        <dbReference type="EMBL" id="KIM53366.1"/>
    </source>
</evidence>
<dbReference type="AlphaFoldDB" id="A0A0C3DB77"/>
<dbReference type="STRING" id="1036808.A0A0C3DB77"/>
<dbReference type="SUPFAM" id="SSF54928">
    <property type="entry name" value="RNA-binding domain, RBD"/>
    <property type="match status" value="1"/>
</dbReference>
<dbReference type="InterPro" id="IPR000504">
    <property type="entry name" value="RRM_dom"/>
</dbReference>
<dbReference type="HOGENOM" id="CLU_1866313_0_0_1"/>
<keyword evidence="4" id="KW-1185">Reference proteome</keyword>
<evidence type="ECO:0000313" key="4">
    <source>
        <dbReference type="Proteomes" id="UP000053989"/>
    </source>
</evidence>
<feature type="domain" description="RRM" evidence="2">
    <location>
        <begin position="3"/>
        <end position="61"/>
    </location>
</feature>
<dbReference type="InterPro" id="IPR012677">
    <property type="entry name" value="Nucleotide-bd_a/b_plait_sf"/>
</dbReference>
<evidence type="ECO:0000259" key="2">
    <source>
        <dbReference type="PROSITE" id="PS50102"/>
    </source>
</evidence>
<dbReference type="InParanoid" id="A0A0C3DB77"/>
<evidence type="ECO:0000256" key="1">
    <source>
        <dbReference type="PROSITE-ProRule" id="PRU00176"/>
    </source>
</evidence>
<reference evidence="3 4" key="1">
    <citation type="submission" date="2014-04" db="EMBL/GenBank/DDBJ databases">
        <authorList>
            <consortium name="DOE Joint Genome Institute"/>
            <person name="Kuo A."/>
            <person name="Kohler A."/>
            <person name="Nagy L.G."/>
            <person name="Floudas D."/>
            <person name="Copeland A."/>
            <person name="Barry K.W."/>
            <person name="Cichocki N."/>
            <person name="Veneault-Fourrey C."/>
            <person name="LaButti K."/>
            <person name="Lindquist E.A."/>
            <person name="Lipzen A."/>
            <person name="Lundell T."/>
            <person name="Morin E."/>
            <person name="Murat C."/>
            <person name="Sun H."/>
            <person name="Tunlid A."/>
            <person name="Henrissat B."/>
            <person name="Grigoriev I.V."/>
            <person name="Hibbett D.S."/>
            <person name="Martin F."/>
            <person name="Nordberg H.P."/>
            <person name="Cantor M.N."/>
            <person name="Hua S.X."/>
        </authorList>
    </citation>
    <scope>NUCLEOTIDE SEQUENCE [LARGE SCALE GENOMIC DNA]</scope>
    <source>
        <strain evidence="3 4">Foug A</strain>
    </source>
</reference>